<sequence>MNANQWNYRVQYARDHYPPGTRVRLLNMPDDPQPIPPGTTGTVLAVDDAGQLLMNWDNGRALSLLPGTDSFEVISRPKAKDVQRHKGEAR</sequence>
<evidence type="ECO:0000259" key="1">
    <source>
        <dbReference type="Pfam" id="PF14192"/>
    </source>
</evidence>
<reference evidence="2" key="1">
    <citation type="submission" date="2015-02" db="EMBL/GenBank/DDBJ databases">
        <title>A novel member of the family Ruminococcaceae isolated from human feces.</title>
        <authorList>
            <person name="Shkoporov A.N."/>
            <person name="Chaplin A.V."/>
            <person name="Motuzova O.V."/>
            <person name="Kafarskaia L.I."/>
            <person name="Khokhlova E.V."/>
            <person name="Efimov B.A."/>
        </authorList>
    </citation>
    <scope>NUCLEOTIDE SEQUENCE [LARGE SCALE GENOMIC DNA]</scope>
    <source>
        <strain evidence="2">585-1</strain>
    </source>
</reference>
<dbReference type="Proteomes" id="UP000032483">
    <property type="component" value="Unassembled WGS sequence"/>
</dbReference>
<name>A0A0D8IYB4_9FIRM</name>
<evidence type="ECO:0000313" key="3">
    <source>
        <dbReference type="Proteomes" id="UP000032483"/>
    </source>
</evidence>
<organism evidence="2 3">
    <name type="scientific">Ruthenibacterium lactatiformans</name>
    <dbReference type="NCBI Taxonomy" id="1550024"/>
    <lineage>
        <taxon>Bacteria</taxon>
        <taxon>Bacillati</taxon>
        <taxon>Bacillota</taxon>
        <taxon>Clostridia</taxon>
        <taxon>Eubacteriales</taxon>
        <taxon>Oscillospiraceae</taxon>
        <taxon>Ruthenibacterium</taxon>
    </lineage>
</organism>
<accession>A0A0D8IYB4</accession>
<evidence type="ECO:0000313" key="2">
    <source>
        <dbReference type="EMBL" id="KJF39261.1"/>
    </source>
</evidence>
<comment type="caution">
    <text evidence="2">The sequence shown here is derived from an EMBL/GenBank/DDBJ whole genome shotgun (WGS) entry which is preliminary data.</text>
</comment>
<dbReference type="EMBL" id="JXXK01000020">
    <property type="protein sequence ID" value="KJF39261.1"/>
    <property type="molecule type" value="Genomic_DNA"/>
</dbReference>
<dbReference type="GeneID" id="42857511"/>
<protein>
    <recommendedName>
        <fullName evidence="1">DUF4314 domain-containing protein</fullName>
    </recommendedName>
</protein>
<dbReference type="Pfam" id="PF14192">
    <property type="entry name" value="DUF4314"/>
    <property type="match status" value="1"/>
</dbReference>
<feature type="domain" description="DUF4314" evidence="1">
    <location>
        <begin position="9"/>
        <end position="74"/>
    </location>
</feature>
<dbReference type="AlphaFoldDB" id="A0A0D8IYB4"/>
<dbReference type="RefSeq" id="WP_050005833.1">
    <property type="nucleotide sequence ID" value="NZ_JXXK01000020.1"/>
</dbReference>
<dbReference type="InterPro" id="IPR025463">
    <property type="entry name" value="DUF4314"/>
</dbReference>
<gene>
    <name evidence="2" type="ORF">TQ39_13110</name>
</gene>
<keyword evidence="3" id="KW-1185">Reference proteome</keyword>
<proteinExistence type="predicted"/>